<accession>A0A656HCI1</accession>
<name>A0A656HCI1_THINJ</name>
<organism evidence="1 2">
    <name type="scientific">Thiothrix nivea (strain ATCC 35100 / DSM 5205 / JP2)</name>
    <dbReference type="NCBI Taxonomy" id="870187"/>
    <lineage>
        <taxon>Bacteria</taxon>
        <taxon>Pseudomonadati</taxon>
        <taxon>Pseudomonadota</taxon>
        <taxon>Gammaproteobacteria</taxon>
        <taxon>Thiotrichales</taxon>
        <taxon>Thiotrichaceae</taxon>
        <taxon>Thiothrix</taxon>
    </lineage>
</organism>
<evidence type="ECO:0000313" key="2">
    <source>
        <dbReference type="Proteomes" id="UP000005317"/>
    </source>
</evidence>
<evidence type="ECO:0000313" key="1">
    <source>
        <dbReference type="EMBL" id="EIJ34063.1"/>
    </source>
</evidence>
<keyword evidence="2" id="KW-1185">Reference proteome</keyword>
<dbReference type="RefSeq" id="WP_002708006.1">
    <property type="nucleotide sequence ID" value="NZ_JH651384.1"/>
</dbReference>
<dbReference type="InterPro" id="IPR011051">
    <property type="entry name" value="RmlC_Cupin_sf"/>
</dbReference>
<dbReference type="AlphaFoldDB" id="A0A656HCI1"/>
<dbReference type="EMBL" id="JH651384">
    <property type="protein sequence ID" value="EIJ34063.1"/>
    <property type="molecule type" value="Genomic_DNA"/>
</dbReference>
<proteinExistence type="predicted"/>
<dbReference type="Proteomes" id="UP000005317">
    <property type="component" value="Unassembled WGS sequence"/>
</dbReference>
<sequence length="279" mass="30937" precursor="true">MHNNRCFSPRLQFGLWRLRHQLQATPPYYAETAGYQGKVLCYLHKLSPVLCHDKHVQRGLTELRQRLFQHPQQYHVMQFAEDLGWKMAAHALPQGMQIPPHAHPGIFNLLLAVDGSIEVEQYSVDTLTGRRSHTPDCQVLFAGEGCVGLTTLHNAHAIRAGSTGAIFLSLRLQRSHSRAMFCQQLIKALCGVGLVLSAFGSATLSACDKTDRKPGIGQQSDEAASLYRESLQYLHGDGVPVDRDKAKSLAYTAAGQGYQPAQTLYDEIINGFYDEMTGC</sequence>
<dbReference type="OrthoDB" id="192782at2"/>
<reference evidence="2" key="1">
    <citation type="journal article" date="2011" name="Stand. Genomic Sci.">
        <title>Genome sequence of the filamentous, gliding Thiothrix nivea neotype strain (JP2(T)).</title>
        <authorList>
            <person name="Lapidus A."/>
            <person name="Nolan M."/>
            <person name="Lucas S."/>
            <person name="Glavina Del Rio T."/>
            <person name="Tice H."/>
            <person name="Cheng J.F."/>
            <person name="Tapia R."/>
            <person name="Han C."/>
            <person name="Goodwin L."/>
            <person name="Pitluck S."/>
            <person name="Liolios K."/>
            <person name="Pagani I."/>
            <person name="Ivanova N."/>
            <person name="Huntemann M."/>
            <person name="Mavromatis K."/>
            <person name="Mikhailova N."/>
            <person name="Pati A."/>
            <person name="Chen A."/>
            <person name="Palaniappan K."/>
            <person name="Land M."/>
            <person name="Brambilla E.M."/>
            <person name="Rohde M."/>
            <person name="Abt B."/>
            <person name="Verbarg S."/>
            <person name="Goker M."/>
            <person name="Bristow J."/>
            <person name="Eisen J.A."/>
            <person name="Markowitz V."/>
            <person name="Hugenholtz P."/>
            <person name="Kyrpides N.C."/>
            <person name="Klenk H.P."/>
            <person name="Woyke T."/>
        </authorList>
    </citation>
    <scope>NUCLEOTIDE SEQUENCE [LARGE SCALE GENOMIC DNA]</scope>
    <source>
        <strain evidence="2">ATCC 35100 / DSM 5205 / JP2</strain>
    </source>
</reference>
<gene>
    <name evidence="1" type="ORF">Thini_1460</name>
</gene>
<protein>
    <submittedName>
        <fullName evidence="1">Uncharacterized protein</fullName>
    </submittedName>
</protein>
<dbReference type="SUPFAM" id="SSF51182">
    <property type="entry name" value="RmlC-like cupins"/>
    <property type="match status" value="1"/>
</dbReference>